<evidence type="ECO:0000313" key="1">
    <source>
        <dbReference type="EMBL" id="MFD0980890.1"/>
    </source>
</evidence>
<evidence type="ECO:0000313" key="2">
    <source>
        <dbReference type="Proteomes" id="UP001597108"/>
    </source>
</evidence>
<comment type="caution">
    <text evidence="1">The sequence shown here is derived from an EMBL/GenBank/DDBJ whole genome shotgun (WGS) entry which is preliminary data.</text>
</comment>
<dbReference type="SUPFAM" id="SSF52540">
    <property type="entry name" value="P-loop containing nucleoside triphosphate hydrolases"/>
    <property type="match status" value="1"/>
</dbReference>
<protein>
    <recommendedName>
        <fullName evidence="3">Sulfotransferase domain-containing protein</fullName>
    </recommendedName>
</protein>
<reference evidence="2" key="1">
    <citation type="journal article" date="2019" name="Int. J. Syst. Evol. Microbiol.">
        <title>The Global Catalogue of Microorganisms (GCM) 10K type strain sequencing project: providing services to taxonomists for standard genome sequencing and annotation.</title>
        <authorList>
            <consortium name="The Broad Institute Genomics Platform"/>
            <consortium name="The Broad Institute Genome Sequencing Center for Infectious Disease"/>
            <person name="Wu L."/>
            <person name="Ma J."/>
        </authorList>
    </citation>
    <scope>NUCLEOTIDE SEQUENCE [LARGE SCALE GENOMIC DNA]</scope>
    <source>
        <strain evidence="2">CCUG 60524</strain>
    </source>
</reference>
<accession>A0ABW3IT18</accession>
<sequence length="309" mass="35213">MRAKVHIGTQKTGTTTLQDFLQVNRAALQGQGFLFRRYGRQGNQPELTVATFDRLEELLGDDVLKVALGIRDLESQTAFARRFDAEIRRDTARHPDATALFSCELLGAPRRNANFVEAFQNWARGHFEDVEIIVYIRRQDRYAESCYSQYLRGGGSKPFDRYLADFQAPNYNRLVRLWETQFGEDRVTVRRLQRKDMVGGDLIEDYCSVVGIDAAGLERPKSLNQSFTLAQADWLRKANARIPVVLQRGQADRAVRWAIRSLAGVVPPSGGPALRMSDKARNDLMGRVAASNEQLRQRRFPEDETLFEE</sequence>
<organism evidence="1 2">
    <name type="scientific">Tropicimonas aquimaris</name>
    <dbReference type="NCBI Taxonomy" id="914152"/>
    <lineage>
        <taxon>Bacteria</taxon>
        <taxon>Pseudomonadati</taxon>
        <taxon>Pseudomonadota</taxon>
        <taxon>Alphaproteobacteria</taxon>
        <taxon>Rhodobacterales</taxon>
        <taxon>Roseobacteraceae</taxon>
        <taxon>Tropicimonas</taxon>
    </lineage>
</organism>
<proteinExistence type="predicted"/>
<dbReference type="Proteomes" id="UP001597108">
    <property type="component" value="Unassembled WGS sequence"/>
</dbReference>
<dbReference type="InterPro" id="IPR027417">
    <property type="entry name" value="P-loop_NTPase"/>
</dbReference>
<name>A0ABW3IT18_9RHOB</name>
<dbReference type="EMBL" id="JBHTJT010000031">
    <property type="protein sequence ID" value="MFD0980890.1"/>
    <property type="molecule type" value="Genomic_DNA"/>
</dbReference>
<gene>
    <name evidence="1" type="ORF">ACFQ2S_14680</name>
</gene>
<evidence type="ECO:0008006" key="3">
    <source>
        <dbReference type="Google" id="ProtNLM"/>
    </source>
</evidence>
<keyword evidence="2" id="KW-1185">Reference proteome</keyword>
<dbReference type="RefSeq" id="WP_386075550.1">
    <property type="nucleotide sequence ID" value="NZ_JBHTJT010000031.1"/>
</dbReference>
<dbReference type="Gene3D" id="3.40.50.300">
    <property type="entry name" value="P-loop containing nucleotide triphosphate hydrolases"/>
    <property type="match status" value="1"/>
</dbReference>